<comment type="caution">
    <text evidence="1">The sequence shown here is derived from an EMBL/GenBank/DDBJ whole genome shotgun (WGS) entry which is preliminary data.</text>
</comment>
<dbReference type="Proteomes" id="UP000323732">
    <property type="component" value="Unassembled WGS sequence"/>
</dbReference>
<dbReference type="AlphaFoldDB" id="A0A5D4STK6"/>
<evidence type="ECO:0008006" key="3">
    <source>
        <dbReference type="Google" id="ProtNLM"/>
    </source>
</evidence>
<gene>
    <name evidence="1" type="ORF">FZD47_02080</name>
</gene>
<dbReference type="EMBL" id="VTES01000001">
    <property type="protein sequence ID" value="TYS66299.1"/>
    <property type="molecule type" value="Genomic_DNA"/>
</dbReference>
<evidence type="ECO:0000313" key="2">
    <source>
        <dbReference type="Proteomes" id="UP000323732"/>
    </source>
</evidence>
<protein>
    <recommendedName>
        <fullName evidence="3">LysM domain-containing protein</fullName>
    </recommendedName>
</protein>
<sequence>MKRFAALLIAVLAIYIIFYDLSRGTLPAPDQAPALEASSIVEPDEDALAYFEQKAVPGETVLTIVERHLDSSVPVSISRVAADFEKLNSGVKAGKIQAGKIYKFPDYAKTSN</sequence>
<proteinExistence type="predicted"/>
<organism evidence="1 2">
    <name type="scientific">Bacillus infantis</name>
    <dbReference type="NCBI Taxonomy" id="324767"/>
    <lineage>
        <taxon>Bacteria</taxon>
        <taxon>Bacillati</taxon>
        <taxon>Bacillota</taxon>
        <taxon>Bacilli</taxon>
        <taxon>Bacillales</taxon>
        <taxon>Bacillaceae</taxon>
        <taxon>Bacillus</taxon>
    </lineage>
</organism>
<evidence type="ECO:0000313" key="1">
    <source>
        <dbReference type="EMBL" id="TYS66299.1"/>
    </source>
</evidence>
<reference evidence="1 2" key="1">
    <citation type="submission" date="2019-08" db="EMBL/GenBank/DDBJ databases">
        <title>Bacillus genomes from the desert of Cuatro Cienegas, Coahuila.</title>
        <authorList>
            <person name="Olmedo-Alvarez G."/>
        </authorList>
    </citation>
    <scope>NUCLEOTIDE SEQUENCE [LARGE SCALE GENOMIC DNA]</scope>
    <source>
        <strain evidence="1 2">CH37_1T</strain>
    </source>
</reference>
<name>A0A5D4STK6_9BACI</name>
<accession>A0A5D4STK6</accession>
<dbReference type="RefSeq" id="WP_009794867.1">
    <property type="nucleotide sequence ID" value="NZ_JAIVAO010000008.1"/>
</dbReference>